<organism evidence="1 2">
    <name type="scientific">Phytophthora sojae (strain P6497)</name>
    <name type="common">Soybean stem and root rot agent</name>
    <name type="synonym">Phytophthora megasperma f. sp. glycines</name>
    <dbReference type="NCBI Taxonomy" id="1094619"/>
    <lineage>
        <taxon>Eukaryota</taxon>
        <taxon>Sar</taxon>
        <taxon>Stramenopiles</taxon>
        <taxon>Oomycota</taxon>
        <taxon>Peronosporomycetes</taxon>
        <taxon>Peronosporales</taxon>
        <taxon>Peronosporaceae</taxon>
        <taxon>Phytophthora</taxon>
    </lineage>
</organism>
<name>G4ZCV1_PHYSP</name>
<evidence type="ECO:0000313" key="2">
    <source>
        <dbReference type="Proteomes" id="UP000002640"/>
    </source>
</evidence>
<evidence type="ECO:0000313" key="1">
    <source>
        <dbReference type="EMBL" id="EGZ18309.1"/>
    </source>
</evidence>
<accession>G4ZCV1</accession>
<gene>
    <name evidence="1" type="ORF">PHYSODRAFT_418994</name>
</gene>
<sequence length="73" mass="8563">DILVIDVPEEQDILLGMPWLKTKNPDIDWVEERVRPRSGDLFTCGYYSVQSGTTKYISGKQFRRILKKPRHID</sequence>
<dbReference type="GeneID" id="20652046"/>
<dbReference type="Proteomes" id="UP000002640">
    <property type="component" value="Unassembled WGS sequence"/>
</dbReference>
<reference evidence="1 2" key="1">
    <citation type="journal article" date="2006" name="Science">
        <title>Phytophthora genome sequences uncover evolutionary origins and mechanisms of pathogenesis.</title>
        <authorList>
            <person name="Tyler B.M."/>
            <person name="Tripathy S."/>
            <person name="Zhang X."/>
            <person name="Dehal P."/>
            <person name="Jiang R.H."/>
            <person name="Aerts A."/>
            <person name="Arredondo F.D."/>
            <person name="Baxter L."/>
            <person name="Bensasson D."/>
            <person name="Beynon J.L."/>
            <person name="Chapman J."/>
            <person name="Damasceno C.M."/>
            <person name="Dorrance A.E."/>
            <person name="Dou D."/>
            <person name="Dickerman A.W."/>
            <person name="Dubchak I.L."/>
            <person name="Garbelotto M."/>
            <person name="Gijzen M."/>
            <person name="Gordon S.G."/>
            <person name="Govers F."/>
            <person name="Grunwald N.J."/>
            <person name="Huang W."/>
            <person name="Ivors K.L."/>
            <person name="Jones R.W."/>
            <person name="Kamoun S."/>
            <person name="Krampis K."/>
            <person name="Lamour K.H."/>
            <person name="Lee M.K."/>
            <person name="McDonald W.H."/>
            <person name="Medina M."/>
            <person name="Meijer H.J."/>
            <person name="Nordberg E.K."/>
            <person name="Maclean D.J."/>
            <person name="Ospina-Giraldo M.D."/>
            <person name="Morris P.F."/>
            <person name="Phuntumart V."/>
            <person name="Putnam N.H."/>
            <person name="Rash S."/>
            <person name="Rose J.K."/>
            <person name="Sakihama Y."/>
            <person name="Salamov A.A."/>
            <person name="Savidor A."/>
            <person name="Scheuring C.F."/>
            <person name="Smith B.M."/>
            <person name="Sobral B.W."/>
            <person name="Terry A."/>
            <person name="Torto-Alalibo T.A."/>
            <person name="Win J."/>
            <person name="Xu Z."/>
            <person name="Zhang H."/>
            <person name="Grigoriev I.V."/>
            <person name="Rokhsar D.S."/>
            <person name="Boore J.L."/>
        </authorList>
    </citation>
    <scope>NUCLEOTIDE SEQUENCE [LARGE SCALE GENOMIC DNA]</scope>
    <source>
        <strain evidence="1 2">P6497</strain>
    </source>
</reference>
<dbReference type="RefSeq" id="XP_009527367.1">
    <property type="nucleotide sequence ID" value="XM_009529072.1"/>
</dbReference>
<keyword evidence="2" id="KW-1185">Reference proteome</keyword>
<dbReference type="KEGG" id="psoj:PHYSODRAFT_418994"/>
<feature type="non-terminal residue" evidence="1">
    <location>
        <position position="1"/>
    </location>
</feature>
<dbReference type="EMBL" id="JH159154">
    <property type="protein sequence ID" value="EGZ18309.1"/>
    <property type="molecule type" value="Genomic_DNA"/>
</dbReference>
<dbReference type="InParanoid" id="G4ZCV1"/>
<dbReference type="AlphaFoldDB" id="G4ZCV1"/>
<feature type="non-terminal residue" evidence="1">
    <location>
        <position position="73"/>
    </location>
</feature>
<proteinExistence type="predicted"/>
<protein>
    <submittedName>
        <fullName evidence="1">Uncharacterized protein</fullName>
    </submittedName>
</protein>